<dbReference type="AlphaFoldDB" id="A0A9P6IM97"/>
<feature type="compositionally biased region" description="Acidic residues" evidence="1">
    <location>
        <begin position="188"/>
        <end position="201"/>
    </location>
</feature>
<evidence type="ECO:0000313" key="2">
    <source>
        <dbReference type="EMBL" id="KAF9925972.1"/>
    </source>
</evidence>
<feature type="region of interest" description="Disordered" evidence="1">
    <location>
        <begin position="1"/>
        <end position="240"/>
    </location>
</feature>
<dbReference type="EMBL" id="JAAAHW010010442">
    <property type="protein sequence ID" value="KAF9925972.1"/>
    <property type="molecule type" value="Genomic_DNA"/>
</dbReference>
<feature type="region of interest" description="Disordered" evidence="1">
    <location>
        <begin position="331"/>
        <end position="393"/>
    </location>
</feature>
<feature type="compositionally biased region" description="Acidic residues" evidence="1">
    <location>
        <begin position="210"/>
        <end position="230"/>
    </location>
</feature>
<comment type="caution">
    <text evidence="2">The sequence shown here is derived from an EMBL/GenBank/DDBJ whole genome shotgun (WGS) entry which is preliminary data.</text>
</comment>
<evidence type="ECO:0000256" key="1">
    <source>
        <dbReference type="SAM" id="MobiDB-lite"/>
    </source>
</evidence>
<feature type="compositionally biased region" description="Acidic residues" evidence="1">
    <location>
        <begin position="69"/>
        <end position="86"/>
    </location>
</feature>
<dbReference type="OrthoDB" id="2428322at2759"/>
<name>A0A9P6IM97_9FUNG</name>
<sequence length="575" mass="66783">MASLARKRRIGDKEDLGTRENVKRSKMNTVENQPKAKQRIQFDSQSDDDEDDEDDDAYEDQYEYRSDDVHDEDYADSDGDTDEDEGTREKVKRDETDTAENQPKAKQRIQLDSQSDNEVVDDDEDDDEYEDQYENRSDVVADAYYTGNDEDTDDEGTLEKVKRSETDTAENRPKAKQRIRLDSQSDNEVVEDDEDDDEHENEYEYHSDDTDGEDYSGNDEDTDEDEDEGEQPQLLKSLQGKVRDKFYFRGRFNPRRPTAPITPTWNCLDIRKRKEADQIALLLVDAKQEGDNYRWPVREELIPNIPEYSFEDEVAETNAFEEKGMVFAEELTGVPKTEADYSETDSDSEQNEEDEDENESDSDSANEAQHEQSLKQRRMAKRKLKHLRHTNERMANRRLEKVHHFLKSEITAFARRQYREGTKRRVKDLHDFQEQTQSPFYNRAARSSIGSSDAGHEQKDELTAIQEKAAVFASEDALRRILERLPFVIRQGALGKIPKYVSKGTPKPVNFFTDYERRWDTIMTAAKLSGIEDRILKKVGLRMNNLLSLSKQSRYYEVPSGGKFADEVLETEGDK</sequence>
<feature type="compositionally biased region" description="Basic and acidic residues" evidence="1">
    <location>
        <begin position="87"/>
        <end position="96"/>
    </location>
</feature>
<gene>
    <name evidence="2" type="ORF">BGZ65_007489</name>
</gene>
<keyword evidence="3" id="KW-1185">Reference proteome</keyword>
<feature type="compositionally biased region" description="Acidic residues" evidence="1">
    <location>
        <begin position="340"/>
        <end position="364"/>
    </location>
</feature>
<feature type="compositionally biased region" description="Acidic residues" evidence="1">
    <location>
        <begin position="45"/>
        <end position="61"/>
    </location>
</feature>
<feature type="compositionally biased region" description="Basic and acidic residues" evidence="1">
    <location>
        <begin position="157"/>
        <end position="183"/>
    </location>
</feature>
<feature type="compositionally biased region" description="Acidic residues" evidence="1">
    <location>
        <begin position="118"/>
        <end position="132"/>
    </location>
</feature>
<feature type="compositionally biased region" description="Basic residues" evidence="1">
    <location>
        <begin position="1"/>
        <end position="10"/>
    </location>
</feature>
<protein>
    <submittedName>
        <fullName evidence="2">Uncharacterized protein</fullName>
    </submittedName>
</protein>
<proteinExistence type="predicted"/>
<evidence type="ECO:0000313" key="3">
    <source>
        <dbReference type="Proteomes" id="UP000749646"/>
    </source>
</evidence>
<dbReference type="Proteomes" id="UP000749646">
    <property type="component" value="Unassembled WGS sequence"/>
</dbReference>
<feature type="compositionally biased region" description="Basic residues" evidence="1">
    <location>
        <begin position="375"/>
        <end position="388"/>
    </location>
</feature>
<organism evidence="2 3">
    <name type="scientific">Modicella reniformis</name>
    <dbReference type="NCBI Taxonomy" id="1440133"/>
    <lineage>
        <taxon>Eukaryota</taxon>
        <taxon>Fungi</taxon>
        <taxon>Fungi incertae sedis</taxon>
        <taxon>Mucoromycota</taxon>
        <taxon>Mortierellomycotina</taxon>
        <taxon>Mortierellomycetes</taxon>
        <taxon>Mortierellales</taxon>
        <taxon>Mortierellaceae</taxon>
        <taxon>Modicella</taxon>
    </lineage>
</organism>
<reference evidence="2" key="1">
    <citation type="journal article" date="2020" name="Fungal Divers.">
        <title>Resolving the Mortierellaceae phylogeny through synthesis of multi-gene phylogenetics and phylogenomics.</title>
        <authorList>
            <person name="Vandepol N."/>
            <person name="Liber J."/>
            <person name="Desiro A."/>
            <person name="Na H."/>
            <person name="Kennedy M."/>
            <person name="Barry K."/>
            <person name="Grigoriev I.V."/>
            <person name="Miller A.N."/>
            <person name="O'Donnell K."/>
            <person name="Stajich J.E."/>
            <person name="Bonito G."/>
        </authorList>
    </citation>
    <scope>NUCLEOTIDE SEQUENCE</scope>
    <source>
        <strain evidence="2">MES-2147</strain>
    </source>
</reference>
<feature type="compositionally biased region" description="Basic and acidic residues" evidence="1">
    <location>
        <begin position="11"/>
        <end position="23"/>
    </location>
</feature>
<accession>A0A9P6IM97</accession>